<evidence type="ECO:0000313" key="3">
    <source>
        <dbReference type="Proteomes" id="UP001065549"/>
    </source>
</evidence>
<keyword evidence="1" id="KW-0472">Membrane</keyword>
<feature type="transmembrane region" description="Helical" evidence="1">
    <location>
        <begin position="111"/>
        <end position="131"/>
    </location>
</feature>
<protein>
    <submittedName>
        <fullName evidence="2">DUF6198 family protein</fullName>
    </submittedName>
</protein>
<dbReference type="InterPro" id="IPR038750">
    <property type="entry name" value="YczE/YyaS-like"/>
</dbReference>
<proteinExistence type="predicted"/>
<dbReference type="Pfam" id="PF19700">
    <property type="entry name" value="DUF6198"/>
    <property type="match status" value="1"/>
</dbReference>
<name>A0A9J6QUR9_9FIRM</name>
<gene>
    <name evidence="2" type="ORF">OBO34_04090</name>
</gene>
<feature type="transmembrane region" description="Helical" evidence="1">
    <location>
        <begin position="54"/>
        <end position="74"/>
    </location>
</feature>
<sequence length="234" mass="25448">MLTRNFFITVFRYFLFLLGIFTISLGIAFSTCSGLGTTPLASLPYSLSLGFDLTMGSFMMLLNLVCFLGQVLLLRKNFPKLWILQLPAAFVFGWMTDFSNSILSWLHPGSYAAQLGCLAAGIFLVALGLSIEVSANTIMLSVDGFVKAIVIAAHKNFGKTKVTLDITLVSLSVLVSLFMLHRVQGVREGTVLAALLVGTLSRILAPQISRWVPNVREKVAVEISKGHSAESEVV</sequence>
<organism evidence="2 3">
    <name type="scientific">Hominibacterium faecale</name>
    <dbReference type="NCBI Taxonomy" id="2839743"/>
    <lineage>
        <taxon>Bacteria</taxon>
        <taxon>Bacillati</taxon>
        <taxon>Bacillota</taxon>
        <taxon>Clostridia</taxon>
        <taxon>Peptostreptococcales</taxon>
        <taxon>Anaerovoracaceae</taxon>
        <taxon>Hominibacterium</taxon>
    </lineage>
</organism>
<feature type="transmembrane region" description="Helical" evidence="1">
    <location>
        <begin position="81"/>
        <end position="99"/>
    </location>
</feature>
<evidence type="ECO:0000313" key="2">
    <source>
        <dbReference type="EMBL" id="MCU7377534.1"/>
    </source>
</evidence>
<dbReference type="RefSeq" id="WP_253020848.1">
    <property type="nucleotide sequence ID" value="NZ_JAOSHN010000001.1"/>
</dbReference>
<evidence type="ECO:0000256" key="1">
    <source>
        <dbReference type="SAM" id="Phobius"/>
    </source>
</evidence>
<reference evidence="2" key="1">
    <citation type="submission" date="2022-09" db="EMBL/GenBank/DDBJ databases">
        <title>Culturomic study of gut microbiota in children with autism spectrum disorder.</title>
        <authorList>
            <person name="Efimov B.A."/>
            <person name="Chaplin A.V."/>
            <person name="Sokolova S.R."/>
            <person name="Pikina A.P."/>
            <person name="Korzhanova M."/>
            <person name="Belova V."/>
            <person name="Korostin D."/>
        </authorList>
    </citation>
    <scope>NUCLEOTIDE SEQUENCE</scope>
    <source>
        <strain evidence="2">ASD5510</strain>
    </source>
</reference>
<dbReference type="AlphaFoldDB" id="A0A9J6QUR9"/>
<accession>A0A9J6QUR9</accession>
<keyword evidence="3" id="KW-1185">Reference proteome</keyword>
<comment type="caution">
    <text evidence="2">The sequence shown here is derived from an EMBL/GenBank/DDBJ whole genome shotgun (WGS) entry which is preliminary data.</text>
</comment>
<keyword evidence="1" id="KW-1133">Transmembrane helix</keyword>
<dbReference type="PANTHER" id="PTHR40078">
    <property type="entry name" value="INTEGRAL MEMBRANE PROTEIN-RELATED"/>
    <property type="match status" value="1"/>
</dbReference>
<dbReference type="EMBL" id="JAOSHN010000001">
    <property type="protein sequence ID" value="MCU7377534.1"/>
    <property type="molecule type" value="Genomic_DNA"/>
</dbReference>
<keyword evidence="1" id="KW-0812">Transmembrane</keyword>
<dbReference type="Proteomes" id="UP001065549">
    <property type="component" value="Unassembled WGS sequence"/>
</dbReference>
<dbReference type="PANTHER" id="PTHR40078:SF1">
    <property type="entry name" value="INTEGRAL MEMBRANE PROTEIN"/>
    <property type="match status" value="1"/>
</dbReference>